<reference evidence="2 3" key="2">
    <citation type="submission" date="2018-11" db="EMBL/GenBank/DDBJ databases">
        <authorList>
            <consortium name="Pathogen Informatics"/>
        </authorList>
    </citation>
    <scope>NUCLEOTIDE SEQUENCE [LARGE SCALE GENOMIC DNA]</scope>
</reference>
<evidence type="ECO:0000256" key="1">
    <source>
        <dbReference type="SAM" id="MobiDB-lite"/>
    </source>
</evidence>
<dbReference type="Proteomes" id="UP000267606">
    <property type="component" value="Unassembled WGS sequence"/>
</dbReference>
<gene>
    <name evidence="2" type="ORF">OFLC_LOCUS11322</name>
</gene>
<evidence type="ECO:0000313" key="3">
    <source>
        <dbReference type="Proteomes" id="UP000267606"/>
    </source>
</evidence>
<feature type="region of interest" description="Disordered" evidence="1">
    <location>
        <begin position="1"/>
        <end position="89"/>
    </location>
</feature>
<proteinExistence type="predicted"/>
<reference evidence="4" key="1">
    <citation type="submission" date="2016-06" db="UniProtKB">
        <authorList>
            <consortium name="WormBaseParasite"/>
        </authorList>
    </citation>
    <scope>IDENTIFICATION</scope>
</reference>
<dbReference type="EMBL" id="UZAJ01016236">
    <property type="protein sequence ID" value="VDO75636.1"/>
    <property type="molecule type" value="Genomic_DNA"/>
</dbReference>
<evidence type="ECO:0000313" key="4">
    <source>
        <dbReference type="WBParaSite" id="OFLC_0001132601-mRNA-1"/>
    </source>
</evidence>
<feature type="compositionally biased region" description="Basic and acidic residues" evidence="1">
    <location>
        <begin position="32"/>
        <end position="44"/>
    </location>
</feature>
<dbReference type="STRING" id="387005.A0A183HV14"/>
<protein>
    <submittedName>
        <fullName evidence="4">BLVR domain-containing protein</fullName>
    </submittedName>
</protein>
<organism evidence="4">
    <name type="scientific">Onchocerca flexuosa</name>
    <dbReference type="NCBI Taxonomy" id="387005"/>
    <lineage>
        <taxon>Eukaryota</taxon>
        <taxon>Metazoa</taxon>
        <taxon>Ecdysozoa</taxon>
        <taxon>Nematoda</taxon>
        <taxon>Chromadorea</taxon>
        <taxon>Rhabditida</taxon>
        <taxon>Spirurina</taxon>
        <taxon>Spiruromorpha</taxon>
        <taxon>Filarioidea</taxon>
        <taxon>Onchocercidae</taxon>
        <taxon>Onchocerca</taxon>
    </lineage>
</organism>
<dbReference type="AlphaFoldDB" id="A0A183HV14"/>
<accession>A0A183HV14</accession>
<dbReference type="WBParaSite" id="OFLC_0001132601-mRNA-1">
    <property type="protein sequence ID" value="OFLC_0001132601-mRNA-1"/>
    <property type="gene ID" value="OFLC_0001132601"/>
</dbReference>
<sequence length="89" mass="10494">MKEKKRKEGDEVEHVEIGTVIPEAELQLSSVKPEDLPEEPDHQNKYLMRRSKTPENSKKEKKGKSRQSPQRFSRRDIGQRLNHNYHSVD</sequence>
<evidence type="ECO:0000313" key="2">
    <source>
        <dbReference type="EMBL" id="VDO75636.1"/>
    </source>
</evidence>
<feature type="compositionally biased region" description="Basic and acidic residues" evidence="1">
    <location>
        <begin position="1"/>
        <end position="16"/>
    </location>
</feature>
<keyword evidence="3" id="KW-1185">Reference proteome</keyword>
<name>A0A183HV14_9BILA</name>